<gene>
    <name evidence="1" type="ORF">I6G67_11220</name>
    <name evidence="2" type="ORF">NCTC10308_00478</name>
</gene>
<reference evidence="2 3" key="1">
    <citation type="submission" date="2018-06" db="EMBL/GenBank/DDBJ databases">
        <authorList>
            <consortium name="Pathogen Informatics"/>
            <person name="Doyle S."/>
        </authorList>
    </citation>
    <scope>NUCLEOTIDE SEQUENCE [LARGE SCALE GENOMIC DNA]</scope>
    <source>
        <strain evidence="2 3">NCTC10308</strain>
    </source>
</reference>
<dbReference type="Proteomes" id="UP000595107">
    <property type="component" value="Chromosome"/>
</dbReference>
<sequence length="50" mass="5995">MKTWEQYYIEQCVTLSEPWDKKLGWCIWHSCFDYLHGCACEYAVLSGVWS</sequence>
<evidence type="ECO:0000313" key="1">
    <source>
        <dbReference type="EMBL" id="QPS02808.1"/>
    </source>
</evidence>
<proteinExistence type="predicted"/>
<evidence type="ECO:0000313" key="3">
    <source>
        <dbReference type="Proteomes" id="UP000254227"/>
    </source>
</evidence>
<dbReference type="AlphaFoldDB" id="A0A380TSY2"/>
<protein>
    <submittedName>
        <fullName evidence="2">Uncharacterized protein</fullName>
    </submittedName>
</protein>
<evidence type="ECO:0000313" key="2">
    <source>
        <dbReference type="EMBL" id="SUT91464.1"/>
    </source>
</evidence>
<dbReference type="RefSeq" id="WP_004694066.1">
    <property type="nucleotide sequence ID" value="NZ_BBTB01000044.1"/>
</dbReference>
<name>A0A380TSY2_ACIJO</name>
<dbReference type="EMBL" id="CP065666">
    <property type="protein sequence ID" value="QPS02808.1"/>
    <property type="molecule type" value="Genomic_DNA"/>
</dbReference>
<evidence type="ECO:0000313" key="4">
    <source>
        <dbReference type="Proteomes" id="UP000595107"/>
    </source>
</evidence>
<organism evidence="2 3">
    <name type="scientific">Acinetobacter johnsonii</name>
    <dbReference type="NCBI Taxonomy" id="40214"/>
    <lineage>
        <taxon>Bacteria</taxon>
        <taxon>Pseudomonadati</taxon>
        <taxon>Pseudomonadota</taxon>
        <taxon>Gammaproteobacteria</taxon>
        <taxon>Moraxellales</taxon>
        <taxon>Moraxellaceae</taxon>
        <taxon>Acinetobacter</taxon>
    </lineage>
</organism>
<accession>A0A380TSY2</accession>
<reference evidence="1 4" key="2">
    <citation type="submission" date="2020-12" db="EMBL/GenBank/DDBJ databases">
        <title>FDA dAtabase for Regulatory Grade micrObial Sequences (FDA-ARGOS): Supporting development and validation of Infectious Disease Dx tests.</title>
        <authorList>
            <person name="Sproer C."/>
            <person name="Gronow S."/>
            <person name="Severitt S."/>
            <person name="Schroder I."/>
            <person name="Tallon L."/>
            <person name="Sadzewicz L."/>
            <person name="Zhao X."/>
            <person name="Boylan J."/>
            <person name="Ott S."/>
            <person name="Bowen H."/>
            <person name="Vavikolanu K."/>
            <person name="Mehta A."/>
            <person name="Aluvathingal J."/>
            <person name="Nadendla S."/>
            <person name="Lowell S."/>
            <person name="Myers T."/>
            <person name="Yan Y."/>
            <person name="Sichtig H."/>
        </authorList>
    </citation>
    <scope>NUCLEOTIDE SEQUENCE [LARGE SCALE GENOMIC DNA]</scope>
    <source>
        <strain evidence="1 4">FDAARGOS_910</strain>
    </source>
</reference>
<dbReference type="EMBL" id="UFRV01000006">
    <property type="protein sequence ID" value="SUT91464.1"/>
    <property type="molecule type" value="Genomic_DNA"/>
</dbReference>
<dbReference type="Proteomes" id="UP000254227">
    <property type="component" value="Unassembled WGS sequence"/>
</dbReference>